<feature type="transmembrane region" description="Helical" evidence="2">
    <location>
        <begin position="77"/>
        <end position="97"/>
    </location>
</feature>
<evidence type="ECO:0000313" key="3">
    <source>
        <dbReference type="EMBL" id="MFE9170816.1"/>
    </source>
</evidence>
<evidence type="ECO:0000256" key="1">
    <source>
        <dbReference type="SAM" id="MobiDB-lite"/>
    </source>
</evidence>
<keyword evidence="4" id="KW-1185">Reference proteome</keyword>
<organism evidence="3 4">
    <name type="scientific">Streptomyces kebangsaanensis</name>
    <dbReference type="NCBI Taxonomy" id="864058"/>
    <lineage>
        <taxon>Bacteria</taxon>
        <taxon>Bacillati</taxon>
        <taxon>Actinomycetota</taxon>
        <taxon>Actinomycetes</taxon>
        <taxon>Kitasatosporales</taxon>
        <taxon>Streptomycetaceae</taxon>
        <taxon>Streptomyces</taxon>
    </lineage>
</organism>
<dbReference type="EMBL" id="JBIAFJ010000011">
    <property type="protein sequence ID" value="MFE9170816.1"/>
    <property type="molecule type" value="Genomic_DNA"/>
</dbReference>
<keyword evidence="2" id="KW-0812">Transmembrane</keyword>
<feature type="region of interest" description="Disordered" evidence="1">
    <location>
        <begin position="105"/>
        <end position="178"/>
    </location>
</feature>
<feature type="region of interest" description="Disordered" evidence="1">
    <location>
        <begin position="1"/>
        <end position="69"/>
    </location>
</feature>
<proteinExistence type="predicted"/>
<evidence type="ECO:0000313" key="4">
    <source>
        <dbReference type="Proteomes" id="UP001601197"/>
    </source>
</evidence>
<gene>
    <name evidence="3" type="ORF">ACFYNZ_15020</name>
</gene>
<keyword evidence="2" id="KW-0472">Membrane</keyword>
<comment type="caution">
    <text evidence="3">The sequence shown here is derived from an EMBL/GenBank/DDBJ whole genome shotgun (WGS) entry which is preliminary data.</text>
</comment>
<dbReference type="Proteomes" id="UP001601197">
    <property type="component" value="Unassembled WGS sequence"/>
</dbReference>
<sequence>MTDPGQGWEGAGRVNHNNFHGHSGVQVGPNGHQVNINTSPNPSTNTSPNPSTNTSTNTSTNNNTNNNTNNINVRNGAGILLSAVCVAALIGGTVFAVNSLAPWARPSQGTAPPPDSVVGRGPDATAPAQNSPSDPAAVSSPTTPPAAAGPVRWQGEIHIGPTGVDLGSLPPTQTTDDSYDAALYSSSDVLFGNRSGGPNVASWPGPGTPSRKQCADRLATHGGFMAQATKESVLCVRTRTGRIAALTITAMGDVLSGGTAKVIVWETQDSP</sequence>
<accession>A0ABW6KSC8</accession>
<feature type="compositionally biased region" description="Low complexity" evidence="1">
    <location>
        <begin position="35"/>
        <end position="69"/>
    </location>
</feature>
<protein>
    <recommendedName>
        <fullName evidence="5">Serine/threonine protein kinase</fullName>
    </recommendedName>
</protein>
<feature type="compositionally biased region" description="Low complexity" evidence="1">
    <location>
        <begin position="131"/>
        <end position="148"/>
    </location>
</feature>
<dbReference type="RefSeq" id="WP_388347308.1">
    <property type="nucleotide sequence ID" value="NZ_JBIAFJ010000011.1"/>
</dbReference>
<keyword evidence="2" id="KW-1133">Transmembrane helix</keyword>
<evidence type="ECO:0008006" key="5">
    <source>
        <dbReference type="Google" id="ProtNLM"/>
    </source>
</evidence>
<name>A0ABW6KSC8_9ACTN</name>
<evidence type="ECO:0000256" key="2">
    <source>
        <dbReference type="SAM" id="Phobius"/>
    </source>
</evidence>
<reference evidence="3 4" key="1">
    <citation type="submission" date="2024-10" db="EMBL/GenBank/DDBJ databases">
        <title>The Natural Products Discovery Center: Release of the First 8490 Sequenced Strains for Exploring Actinobacteria Biosynthetic Diversity.</title>
        <authorList>
            <person name="Kalkreuter E."/>
            <person name="Kautsar S.A."/>
            <person name="Yang D."/>
            <person name="Bader C.D."/>
            <person name="Teijaro C.N."/>
            <person name="Fluegel L."/>
            <person name="Davis C.M."/>
            <person name="Simpson J.R."/>
            <person name="Lauterbach L."/>
            <person name="Steele A.D."/>
            <person name="Gui C."/>
            <person name="Meng S."/>
            <person name="Li G."/>
            <person name="Viehrig K."/>
            <person name="Ye F."/>
            <person name="Su P."/>
            <person name="Kiefer A.F."/>
            <person name="Nichols A."/>
            <person name="Cepeda A.J."/>
            <person name="Yan W."/>
            <person name="Fan B."/>
            <person name="Jiang Y."/>
            <person name="Adhikari A."/>
            <person name="Zheng C.-J."/>
            <person name="Schuster L."/>
            <person name="Cowan T.M."/>
            <person name="Smanski M.J."/>
            <person name="Chevrette M.G."/>
            <person name="De Carvalho L.P.S."/>
            <person name="Shen B."/>
        </authorList>
    </citation>
    <scope>NUCLEOTIDE SEQUENCE [LARGE SCALE GENOMIC DNA]</scope>
    <source>
        <strain evidence="3 4">NPDC007147</strain>
    </source>
</reference>